<feature type="region of interest" description="Disordered" evidence="1">
    <location>
        <begin position="159"/>
        <end position="183"/>
    </location>
</feature>
<proteinExistence type="predicted"/>
<protein>
    <submittedName>
        <fullName evidence="3">DUF3035 domain-containing protein</fullName>
    </submittedName>
</protein>
<keyword evidence="4" id="KW-1185">Reference proteome</keyword>
<evidence type="ECO:0000256" key="2">
    <source>
        <dbReference type="SAM" id="SignalP"/>
    </source>
</evidence>
<dbReference type="Pfam" id="PF11233">
    <property type="entry name" value="DUF3035"/>
    <property type="match status" value="1"/>
</dbReference>
<dbReference type="PROSITE" id="PS51257">
    <property type="entry name" value="PROKAR_LIPOPROTEIN"/>
    <property type="match status" value="1"/>
</dbReference>
<feature type="signal peptide" evidence="2">
    <location>
        <begin position="1"/>
        <end position="22"/>
    </location>
</feature>
<dbReference type="Proteomes" id="UP000609121">
    <property type="component" value="Unassembled WGS sequence"/>
</dbReference>
<reference evidence="3" key="1">
    <citation type="submission" date="2020-09" db="EMBL/GenBank/DDBJ databases">
        <title>A novel bacterium of genus Mangrovicoccus, isolated from South China Sea.</title>
        <authorList>
            <person name="Huang H."/>
            <person name="Mo K."/>
            <person name="Hu Y."/>
        </authorList>
    </citation>
    <scope>NUCLEOTIDE SEQUENCE</scope>
    <source>
        <strain evidence="3">HB182678</strain>
    </source>
</reference>
<evidence type="ECO:0000313" key="4">
    <source>
        <dbReference type="Proteomes" id="UP000609121"/>
    </source>
</evidence>
<gene>
    <name evidence="3" type="ORF">ICN82_18125</name>
</gene>
<feature type="chain" id="PRO_5035322699" evidence="2">
    <location>
        <begin position="23"/>
        <end position="183"/>
    </location>
</feature>
<dbReference type="AlphaFoldDB" id="A0A8J7CIX4"/>
<comment type="caution">
    <text evidence="3">The sequence shown here is derived from an EMBL/GenBank/DDBJ whole genome shotgun (WGS) entry which is preliminary data.</text>
</comment>
<accession>A0A8J7CIX4</accession>
<evidence type="ECO:0000256" key="1">
    <source>
        <dbReference type="SAM" id="MobiDB-lite"/>
    </source>
</evidence>
<sequence length="183" mass="19283">MKRHAALRPVSLPLAVALLALGACSSSDEAPQLMRFRNNSSQPNEFVVVPARPLQTPQDTAALPVPTPGSGNRADQTPVTDAIAALGGSASAATRSGVPASDSALIAYAGRNGSQADIRGTLAEEDVDWRRRNGLSPVGRIVGQNGYYQAYDRMQLDQQAEQERMRAQGVQVPAAPPASLKPE</sequence>
<dbReference type="InterPro" id="IPR021395">
    <property type="entry name" value="DUF3035"/>
</dbReference>
<dbReference type="RefSeq" id="WP_193185712.1">
    <property type="nucleotide sequence ID" value="NZ_JACVXA010000073.1"/>
</dbReference>
<keyword evidence="2" id="KW-0732">Signal</keyword>
<organism evidence="3 4">
    <name type="scientific">Mangrovicoccus algicola</name>
    <dbReference type="NCBI Taxonomy" id="2771008"/>
    <lineage>
        <taxon>Bacteria</taxon>
        <taxon>Pseudomonadati</taxon>
        <taxon>Pseudomonadota</taxon>
        <taxon>Alphaproteobacteria</taxon>
        <taxon>Rhodobacterales</taxon>
        <taxon>Paracoccaceae</taxon>
        <taxon>Mangrovicoccus</taxon>
    </lineage>
</organism>
<dbReference type="EMBL" id="JACVXA010000073">
    <property type="protein sequence ID" value="MBE3640125.1"/>
    <property type="molecule type" value="Genomic_DNA"/>
</dbReference>
<name>A0A8J7CIX4_9RHOB</name>
<evidence type="ECO:0000313" key="3">
    <source>
        <dbReference type="EMBL" id="MBE3640125.1"/>
    </source>
</evidence>